<name>A0A803L7F4_CHEQI</name>
<dbReference type="AlphaFoldDB" id="A0A803L7F4"/>
<dbReference type="Gramene" id="AUR62007793-RA">
    <property type="protein sequence ID" value="AUR62007793-RA:cds"/>
    <property type="gene ID" value="AUR62007793"/>
</dbReference>
<reference evidence="1" key="2">
    <citation type="submission" date="2021-03" db="UniProtKB">
        <authorList>
            <consortium name="EnsemblPlants"/>
        </authorList>
    </citation>
    <scope>IDENTIFICATION</scope>
</reference>
<proteinExistence type="predicted"/>
<evidence type="ECO:0000313" key="1">
    <source>
        <dbReference type="EnsemblPlants" id="AUR62007793-RA:cds"/>
    </source>
</evidence>
<evidence type="ECO:0000313" key="2">
    <source>
        <dbReference type="Proteomes" id="UP000596660"/>
    </source>
</evidence>
<dbReference type="EnsemblPlants" id="AUR62007793-RA">
    <property type="protein sequence ID" value="AUR62007793-RA:cds"/>
    <property type="gene ID" value="AUR62007793"/>
</dbReference>
<dbReference type="Gene3D" id="3.80.10.10">
    <property type="entry name" value="Ribonuclease Inhibitor"/>
    <property type="match status" value="1"/>
</dbReference>
<dbReference type="InterPro" id="IPR032675">
    <property type="entry name" value="LRR_dom_sf"/>
</dbReference>
<dbReference type="SUPFAM" id="SSF52047">
    <property type="entry name" value="RNI-like"/>
    <property type="match status" value="1"/>
</dbReference>
<protein>
    <submittedName>
        <fullName evidence="1">Uncharacterized protein</fullName>
    </submittedName>
</protein>
<dbReference type="Proteomes" id="UP000596660">
    <property type="component" value="Unplaced"/>
</dbReference>
<accession>A0A803L7F4</accession>
<sequence length="205" mass="23428">MALYLGSPTSDFNGFTNLQSLELFFVDLAAETFTSITMNCRHLAFIKLYHCTGMKHLVINVPSLKSLVIEGYHKSLEINNGQHLVNISLDLEEDWLEDPSTGTVKTIKTLADSYELRRLHFGDALGCQWHLLDRLCLTAIDLRDVDVFHVTIGMVQSCPCIKELDIEWKRTWCESSLQDVVIPSINNSKHKVDCNAEYKLFHLRK</sequence>
<reference evidence="1" key="1">
    <citation type="journal article" date="2017" name="Nature">
        <title>The genome of Chenopodium quinoa.</title>
        <authorList>
            <person name="Jarvis D.E."/>
            <person name="Ho Y.S."/>
            <person name="Lightfoot D.J."/>
            <person name="Schmoeckel S.M."/>
            <person name="Li B."/>
            <person name="Borm T.J.A."/>
            <person name="Ohyanagi H."/>
            <person name="Mineta K."/>
            <person name="Michell C.T."/>
            <person name="Saber N."/>
            <person name="Kharbatia N.M."/>
            <person name="Rupper R.R."/>
            <person name="Sharp A.R."/>
            <person name="Dally N."/>
            <person name="Boughton B.A."/>
            <person name="Woo Y.H."/>
            <person name="Gao G."/>
            <person name="Schijlen E.G.W.M."/>
            <person name="Guo X."/>
            <person name="Momin A.A."/>
            <person name="Negrao S."/>
            <person name="Al-Babili S."/>
            <person name="Gehring C."/>
            <person name="Roessner U."/>
            <person name="Jung C."/>
            <person name="Murphy K."/>
            <person name="Arold S.T."/>
            <person name="Gojobori T."/>
            <person name="van der Linden C.G."/>
            <person name="van Loo E.N."/>
            <person name="Jellen E.N."/>
            <person name="Maughan P.J."/>
            <person name="Tester M."/>
        </authorList>
    </citation>
    <scope>NUCLEOTIDE SEQUENCE [LARGE SCALE GENOMIC DNA]</scope>
    <source>
        <strain evidence="1">cv. PI 614886</strain>
    </source>
</reference>
<keyword evidence="2" id="KW-1185">Reference proteome</keyword>
<organism evidence="1 2">
    <name type="scientific">Chenopodium quinoa</name>
    <name type="common">Quinoa</name>
    <dbReference type="NCBI Taxonomy" id="63459"/>
    <lineage>
        <taxon>Eukaryota</taxon>
        <taxon>Viridiplantae</taxon>
        <taxon>Streptophyta</taxon>
        <taxon>Embryophyta</taxon>
        <taxon>Tracheophyta</taxon>
        <taxon>Spermatophyta</taxon>
        <taxon>Magnoliopsida</taxon>
        <taxon>eudicotyledons</taxon>
        <taxon>Gunneridae</taxon>
        <taxon>Pentapetalae</taxon>
        <taxon>Caryophyllales</taxon>
        <taxon>Chenopodiaceae</taxon>
        <taxon>Chenopodioideae</taxon>
        <taxon>Atripliceae</taxon>
        <taxon>Chenopodium</taxon>
    </lineage>
</organism>